<evidence type="ECO:0000313" key="3">
    <source>
        <dbReference type="EMBL" id="KAG7194383.1"/>
    </source>
</evidence>
<dbReference type="Gene3D" id="4.10.240.10">
    <property type="entry name" value="Zn(2)-C6 fungal-type DNA-binding domain"/>
    <property type="match status" value="1"/>
</dbReference>
<feature type="region of interest" description="Disordered" evidence="1">
    <location>
        <begin position="317"/>
        <end position="351"/>
    </location>
</feature>
<accession>A0A9P8AIH8</accession>
<dbReference type="SUPFAM" id="SSF57701">
    <property type="entry name" value="Zn2/Cys6 DNA-binding domain"/>
    <property type="match status" value="1"/>
</dbReference>
<feature type="compositionally biased region" description="Low complexity" evidence="1">
    <location>
        <begin position="317"/>
        <end position="326"/>
    </location>
</feature>
<dbReference type="OrthoDB" id="25921at2759"/>
<evidence type="ECO:0000259" key="2">
    <source>
        <dbReference type="PROSITE" id="PS50048"/>
    </source>
</evidence>
<organism evidence="3 4">
    <name type="scientific">Scheffersomyces spartinae</name>
    <dbReference type="NCBI Taxonomy" id="45513"/>
    <lineage>
        <taxon>Eukaryota</taxon>
        <taxon>Fungi</taxon>
        <taxon>Dikarya</taxon>
        <taxon>Ascomycota</taxon>
        <taxon>Saccharomycotina</taxon>
        <taxon>Pichiomycetes</taxon>
        <taxon>Debaryomycetaceae</taxon>
        <taxon>Scheffersomyces</taxon>
    </lineage>
</organism>
<dbReference type="CDD" id="cd00067">
    <property type="entry name" value="GAL4"/>
    <property type="match status" value="1"/>
</dbReference>
<dbReference type="InterPro" id="IPR036864">
    <property type="entry name" value="Zn2-C6_fun-type_DNA-bd_sf"/>
</dbReference>
<dbReference type="GO" id="GO:0000981">
    <property type="term" value="F:DNA-binding transcription factor activity, RNA polymerase II-specific"/>
    <property type="evidence" value="ECO:0007669"/>
    <property type="project" value="InterPro"/>
</dbReference>
<reference evidence="3" key="1">
    <citation type="submission" date="2021-03" db="EMBL/GenBank/DDBJ databases">
        <authorList>
            <person name="Palmer J.M."/>
        </authorList>
    </citation>
    <scope>NUCLEOTIDE SEQUENCE</scope>
    <source>
        <strain evidence="3">ARV_011</strain>
    </source>
</reference>
<dbReference type="InterPro" id="IPR001138">
    <property type="entry name" value="Zn2Cys6_DnaBD"/>
</dbReference>
<proteinExistence type="predicted"/>
<dbReference type="PROSITE" id="PS00463">
    <property type="entry name" value="ZN2_CY6_FUNGAL_1"/>
    <property type="match status" value="1"/>
</dbReference>
<dbReference type="InterPro" id="IPR052400">
    <property type="entry name" value="Zn2-C6_fungal_TF"/>
</dbReference>
<dbReference type="GO" id="GO:0008270">
    <property type="term" value="F:zinc ion binding"/>
    <property type="evidence" value="ECO:0007669"/>
    <property type="project" value="InterPro"/>
</dbReference>
<dbReference type="GeneID" id="66117969"/>
<dbReference type="Proteomes" id="UP000790833">
    <property type="component" value="Unassembled WGS sequence"/>
</dbReference>
<dbReference type="PANTHER" id="PTHR47657:SF7">
    <property type="entry name" value="STEROL REGULATORY ELEMENT-BINDING PROTEIN ECM22"/>
    <property type="match status" value="1"/>
</dbReference>
<feature type="compositionally biased region" description="Low complexity" evidence="1">
    <location>
        <begin position="151"/>
        <end position="169"/>
    </location>
</feature>
<feature type="region of interest" description="Disordered" evidence="1">
    <location>
        <begin position="148"/>
        <end position="173"/>
    </location>
</feature>
<feature type="compositionally biased region" description="Basic and acidic residues" evidence="1">
    <location>
        <begin position="328"/>
        <end position="340"/>
    </location>
</feature>
<feature type="domain" description="Zn(2)-C6 fungal-type" evidence="2">
    <location>
        <begin position="16"/>
        <end position="46"/>
    </location>
</feature>
<dbReference type="EMBL" id="JAHMUF010000007">
    <property type="protein sequence ID" value="KAG7194383.1"/>
    <property type="molecule type" value="Genomic_DNA"/>
</dbReference>
<dbReference type="AlphaFoldDB" id="A0A9P8AIH8"/>
<comment type="caution">
    <text evidence="3">The sequence shown here is derived from an EMBL/GenBank/DDBJ whole genome shotgun (WGS) entry which is preliminary data.</text>
</comment>
<dbReference type="PROSITE" id="PS50048">
    <property type="entry name" value="ZN2_CY6_FUNGAL_2"/>
    <property type="match status" value="1"/>
</dbReference>
<gene>
    <name evidence="3" type="ORF">KQ657_004595</name>
</gene>
<sequence length="901" mass="102427">MYERKHRRSHKNSRDGCPNCKVRRIKCPEDLPSCSNCIKKNSRCGYLDYPKEKLEYIRRKKSMEREQGDFMPLVPYFIPPSQHYGDGDSKYFVYRGADSSGPSVGVNSNIDVANSSGVGYCTSSNDNSPYSYFKGDCHTNNTAGSVNYPNSTISNGKSNSASSSESGSIPRNNNCNMPTDSNNEGVFLTPTMGSSLTGQLQNSQASAYADYSYRPQPPYDIPNSQADSNLTIPAYLNGSNPQHDQYRFQVYRELFHDFNPDYCDFTFPEATKNNTSHIDLSNSESFSIFNTVSSNESPTYASPTSITTLSPIHKSTQASSTLATSSEPSEHCFSSEESRKMTSTTHEHHRQKSSRMLALSKVVHSTFQRIKLSPLESKLDLPMHQIPNVPVWKPDFVKAFTFDFLLKARSIKLYYIYAIDRATSTLVMGMAEKFQYAKASESKQLCYNEEDLKVLKGKGFMIYGALITYLRRSILKMSLQYPLKVSFLATYSSLGQRQSSMLTFQLMQTGTMALINKQLEIAHSIEMVSGSTLRLISMLMGMAGTCLIPDYSIDILHPILRDLEIFINSIDKLAQNGYPLSALDRGILNHDCTRLRSFLNSLLSERYPAIHNINENYKHKYGIEDTSPNIYFTSPTLMFDIATDWLYLSLAIFNRSFGDSILKMIAFLFHFVVGRVLSNCLTPISSIHLLDFMNIFCVLDYLSKDLLKVCLERMNLKFYPGHIVLDESENYVMSLFRKLMRIDQLMSSRLVMYRIQLRDQTIPQVPYLRTVARQSESPDTKYGDIVGFTIPKLSSSEIMLNDLGHDIPITEKNLPYVPNGKISNPQFPIEWLQGDHSVFIINRDTSFIYTEGLYWDDVDPRPLIESMYSPYDTQYCLSLQELKDRAKEFQTSRDVVAKVLH</sequence>
<keyword evidence="4" id="KW-1185">Reference proteome</keyword>
<evidence type="ECO:0000256" key="1">
    <source>
        <dbReference type="SAM" id="MobiDB-lite"/>
    </source>
</evidence>
<evidence type="ECO:0000313" key="4">
    <source>
        <dbReference type="Proteomes" id="UP000790833"/>
    </source>
</evidence>
<dbReference type="RefSeq" id="XP_043049930.1">
    <property type="nucleotide sequence ID" value="XM_043195264.1"/>
</dbReference>
<name>A0A9P8AIH8_9ASCO</name>
<dbReference type="SMART" id="SM00066">
    <property type="entry name" value="GAL4"/>
    <property type="match status" value="1"/>
</dbReference>
<protein>
    <recommendedName>
        <fullName evidence="2">Zn(2)-C6 fungal-type domain-containing protein</fullName>
    </recommendedName>
</protein>
<dbReference type="PANTHER" id="PTHR47657">
    <property type="entry name" value="STEROL REGULATORY ELEMENT-BINDING PROTEIN ECM22"/>
    <property type="match status" value="1"/>
</dbReference>
<dbReference type="Pfam" id="PF00172">
    <property type="entry name" value="Zn_clus"/>
    <property type="match status" value="1"/>
</dbReference>